<organism evidence="10 11">
    <name type="scientific">Geobacter soli</name>
    <dbReference type="NCBI Taxonomy" id="1510391"/>
    <lineage>
        <taxon>Bacteria</taxon>
        <taxon>Pseudomonadati</taxon>
        <taxon>Thermodesulfobacteriota</taxon>
        <taxon>Desulfuromonadia</taxon>
        <taxon>Geobacterales</taxon>
        <taxon>Geobacteraceae</taxon>
        <taxon>Geobacter</taxon>
    </lineage>
</organism>
<dbReference type="InterPro" id="IPR050330">
    <property type="entry name" value="Bact_OuterMem_StrucFunc"/>
</dbReference>
<feature type="transmembrane region" description="Helical" evidence="8">
    <location>
        <begin position="20"/>
        <end position="37"/>
    </location>
</feature>
<evidence type="ECO:0000259" key="9">
    <source>
        <dbReference type="PROSITE" id="PS51123"/>
    </source>
</evidence>
<name>A0A0C1TL30_9BACT</name>
<dbReference type="AlphaFoldDB" id="A0A0C1TL30"/>
<comment type="caution">
    <text evidence="10">The sequence shown here is derived from an EMBL/GenBank/DDBJ whole genome shotgun (WGS) entry which is preliminary data.</text>
</comment>
<keyword evidence="10" id="KW-0282">Flagellum</keyword>
<dbReference type="InterPro" id="IPR006665">
    <property type="entry name" value="OmpA-like"/>
</dbReference>
<dbReference type="InterPro" id="IPR036737">
    <property type="entry name" value="OmpA-like_sf"/>
</dbReference>
<reference evidence="10 11" key="1">
    <citation type="submission" date="2015-01" db="EMBL/GenBank/DDBJ databases">
        <title>Genome sequence of the anaerobic bacterium Geobacter soli GSS01, a dissimilatory Fe(III) reducer from soil.</title>
        <authorList>
            <person name="Yang G."/>
            <person name="Zhou S."/>
        </authorList>
    </citation>
    <scope>NUCLEOTIDE SEQUENCE [LARGE SCALE GENOMIC DNA]</scope>
    <source>
        <strain evidence="10 11">GSS01</strain>
    </source>
</reference>
<dbReference type="Pfam" id="PF00691">
    <property type="entry name" value="OmpA"/>
    <property type="match status" value="1"/>
</dbReference>
<feature type="domain" description="OmpA-like" evidence="9">
    <location>
        <begin position="137"/>
        <end position="258"/>
    </location>
</feature>
<evidence type="ECO:0000256" key="7">
    <source>
        <dbReference type="PROSITE-ProRule" id="PRU00473"/>
    </source>
</evidence>
<comment type="similarity">
    <text evidence="2">Belongs to the MotB family.</text>
</comment>
<dbReference type="PROSITE" id="PS51123">
    <property type="entry name" value="OMPA_2"/>
    <property type="match status" value="1"/>
</dbReference>
<evidence type="ECO:0000256" key="4">
    <source>
        <dbReference type="ARBA" id="ARBA00022692"/>
    </source>
</evidence>
<dbReference type="PANTHER" id="PTHR30329:SF21">
    <property type="entry name" value="LIPOPROTEIN YIAD-RELATED"/>
    <property type="match status" value="1"/>
</dbReference>
<dbReference type="InterPro" id="IPR025713">
    <property type="entry name" value="MotB-like_N_dom"/>
</dbReference>
<comment type="subcellular location">
    <subcellularLocation>
        <location evidence="1">Cell membrane</location>
        <topology evidence="1">Single-pass membrane protein</topology>
    </subcellularLocation>
</comment>
<keyword evidence="6 7" id="KW-0472">Membrane</keyword>
<keyword evidence="10" id="KW-0966">Cell projection</keyword>
<keyword evidence="5 8" id="KW-1133">Transmembrane helix</keyword>
<dbReference type="RefSeq" id="WP_039643338.1">
    <property type="nucleotide sequence ID" value="NZ_JXBL01000001.1"/>
</dbReference>
<evidence type="ECO:0000256" key="5">
    <source>
        <dbReference type="ARBA" id="ARBA00022989"/>
    </source>
</evidence>
<proteinExistence type="inferred from homology"/>
<protein>
    <submittedName>
        <fullName evidence="10">Flagellar basal body stator protein MotB</fullName>
    </submittedName>
</protein>
<evidence type="ECO:0000256" key="1">
    <source>
        <dbReference type="ARBA" id="ARBA00004162"/>
    </source>
</evidence>
<dbReference type="CDD" id="cd07185">
    <property type="entry name" value="OmpA_C-like"/>
    <property type="match status" value="1"/>
</dbReference>
<evidence type="ECO:0000313" key="11">
    <source>
        <dbReference type="Proteomes" id="UP000031433"/>
    </source>
</evidence>
<keyword evidence="4 8" id="KW-0812">Transmembrane</keyword>
<dbReference type="PANTHER" id="PTHR30329">
    <property type="entry name" value="STATOR ELEMENT OF FLAGELLAR MOTOR COMPLEX"/>
    <property type="match status" value="1"/>
</dbReference>
<evidence type="ECO:0000313" key="10">
    <source>
        <dbReference type="EMBL" id="KIE41554.1"/>
    </source>
</evidence>
<dbReference type="EMBL" id="JXBL01000001">
    <property type="protein sequence ID" value="KIE41554.1"/>
    <property type="molecule type" value="Genomic_DNA"/>
</dbReference>
<dbReference type="GO" id="GO:0005886">
    <property type="term" value="C:plasma membrane"/>
    <property type="evidence" value="ECO:0007669"/>
    <property type="project" value="UniProtKB-SubCell"/>
</dbReference>
<keyword evidence="11" id="KW-1185">Reference proteome</keyword>
<dbReference type="Gene3D" id="3.30.1330.60">
    <property type="entry name" value="OmpA-like domain"/>
    <property type="match status" value="1"/>
</dbReference>
<evidence type="ECO:0000256" key="8">
    <source>
        <dbReference type="SAM" id="Phobius"/>
    </source>
</evidence>
<sequence length="269" mass="29667">MARKREPEKQPSHERWLVSYGDLLTLLFAVFVVLYAMSQADKKKTEEVMQSIQSAFGMSVAGSPGSKLNVIPSDQINPIPSIKPSLSSTSEQKKGAGNHAGIKITASENEFKQIKSSIEAYLIKEGKSDKVIVDITRRGLVISLKEAGFFDSGSDKVKQPSISVIATIARSLTIYANELRIEGHTDNVPIRNSLFRSNWELSSARANNIMHLMTESYGLQPERISTVGNSEYRPIDTNDTAEGRAKNRRVDIVVLNSEAEKLEAKSVAQ</sequence>
<evidence type="ECO:0000256" key="6">
    <source>
        <dbReference type="ARBA" id="ARBA00023136"/>
    </source>
</evidence>
<dbReference type="Proteomes" id="UP000031433">
    <property type="component" value="Unassembled WGS sequence"/>
</dbReference>
<keyword evidence="3" id="KW-1003">Cell membrane</keyword>
<accession>A0A0C1TL30</accession>
<evidence type="ECO:0000256" key="3">
    <source>
        <dbReference type="ARBA" id="ARBA00022475"/>
    </source>
</evidence>
<keyword evidence="10" id="KW-0969">Cilium</keyword>
<dbReference type="SUPFAM" id="SSF103088">
    <property type="entry name" value="OmpA-like"/>
    <property type="match status" value="1"/>
</dbReference>
<dbReference type="Pfam" id="PF13677">
    <property type="entry name" value="MotB_plug"/>
    <property type="match status" value="1"/>
</dbReference>
<evidence type="ECO:0000256" key="2">
    <source>
        <dbReference type="ARBA" id="ARBA00008914"/>
    </source>
</evidence>
<gene>
    <name evidence="10" type="ORF">SE37_02360</name>
</gene>